<gene>
    <name evidence="2" type="ORF">CEE69_26760</name>
</gene>
<dbReference type="Proteomes" id="UP000225740">
    <property type="component" value="Unassembled WGS sequence"/>
</dbReference>
<dbReference type="EMBL" id="NIZW01000030">
    <property type="protein sequence ID" value="PHQ32229.1"/>
    <property type="molecule type" value="Genomic_DNA"/>
</dbReference>
<evidence type="ECO:0000313" key="3">
    <source>
        <dbReference type="Proteomes" id="UP000225740"/>
    </source>
</evidence>
<evidence type="ECO:0000256" key="1">
    <source>
        <dbReference type="SAM" id="Phobius"/>
    </source>
</evidence>
<dbReference type="Pfam" id="PF08592">
    <property type="entry name" value="Anthrone_oxy"/>
    <property type="match status" value="1"/>
</dbReference>
<dbReference type="AlphaFoldDB" id="A0A2G1W0M5"/>
<keyword evidence="3" id="KW-1185">Reference proteome</keyword>
<organism evidence="2 3">
    <name type="scientific">Rhodopirellula bahusiensis</name>
    <dbReference type="NCBI Taxonomy" id="2014065"/>
    <lineage>
        <taxon>Bacteria</taxon>
        <taxon>Pseudomonadati</taxon>
        <taxon>Planctomycetota</taxon>
        <taxon>Planctomycetia</taxon>
        <taxon>Pirellulales</taxon>
        <taxon>Pirellulaceae</taxon>
        <taxon>Rhodopirellula</taxon>
    </lineage>
</organism>
<comment type="caution">
    <text evidence="2">The sequence shown here is derived from an EMBL/GenBank/DDBJ whole genome shotgun (WGS) entry which is preliminary data.</text>
</comment>
<dbReference type="OrthoDB" id="428263at2"/>
<accession>A0A2G1W0M5</accession>
<feature type="transmembrane region" description="Helical" evidence="1">
    <location>
        <begin position="143"/>
        <end position="161"/>
    </location>
</feature>
<evidence type="ECO:0000313" key="2">
    <source>
        <dbReference type="EMBL" id="PHQ32229.1"/>
    </source>
</evidence>
<reference evidence="2 3" key="1">
    <citation type="submission" date="2017-06" db="EMBL/GenBank/DDBJ databases">
        <title>Description of Rhodopirellula bahusiensis sp. nov.</title>
        <authorList>
            <person name="Kizina J."/>
            <person name="Harder J."/>
        </authorList>
    </citation>
    <scope>NUCLEOTIDE SEQUENCE [LARGE SCALE GENOMIC DNA]</scope>
    <source>
        <strain evidence="2 3">SWK21</strain>
    </source>
</reference>
<proteinExistence type="predicted"/>
<dbReference type="GeneID" id="90611489"/>
<sequence>MFLNITLLIATLLSSLVAGFLFAFAVVAMPGISRLGDREFVRAFQVMDGVIQDNQPLFLFVWVGSAVAMLAATIAGLMQLDGLNRTMLLSAAAAYFLGVHLPTATINIPLNNRLQKHKVDEMNDDEASSVRKGFESRWNRWNIVRTLIAFSVAGAMHTLLLRL</sequence>
<dbReference type="InterPro" id="IPR013901">
    <property type="entry name" value="Anthrone_oxy"/>
</dbReference>
<keyword evidence="1" id="KW-0472">Membrane</keyword>
<keyword evidence="1" id="KW-1133">Transmembrane helix</keyword>
<protein>
    <recommendedName>
        <fullName evidence="4">DUF1772 domain-containing protein</fullName>
    </recommendedName>
</protein>
<evidence type="ECO:0008006" key="4">
    <source>
        <dbReference type="Google" id="ProtNLM"/>
    </source>
</evidence>
<feature type="transmembrane region" description="Helical" evidence="1">
    <location>
        <begin position="89"/>
        <end position="110"/>
    </location>
</feature>
<keyword evidence="1" id="KW-0812">Transmembrane</keyword>
<dbReference type="RefSeq" id="WP_099263679.1">
    <property type="nucleotide sequence ID" value="NZ_NIZW01000030.1"/>
</dbReference>
<name>A0A2G1W0M5_9BACT</name>
<feature type="transmembrane region" description="Helical" evidence="1">
    <location>
        <begin position="57"/>
        <end position="77"/>
    </location>
</feature>